<dbReference type="AlphaFoldDB" id="A0A9R1KT72"/>
<protein>
    <submittedName>
        <fullName evidence="1">Uncharacterized protein</fullName>
    </submittedName>
</protein>
<dbReference type="EMBL" id="CM022224">
    <property type="protein sequence ID" value="KAF7065480.1"/>
    <property type="molecule type" value="Genomic_DNA"/>
</dbReference>
<proteinExistence type="predicted"/>
<sequence>MGACATKPADLKVKGEAPVVLEDAAEKKVACVAVAETEPAADGSRRRSLSDLLKE</sequence>
<name>A0A9R1KT72_WHEAT</name>
<feature type="non-terminal residue" evidence="1">
    <location>
        <position position="55"/>
    </location>
</feature>
<organism evidence="1">
    <name type="scientific">Triticum aestivum</name>
    <name type="common">Wheat</name>
    <dbReference type="NCBI Taxonomy" id="4565"/>
    <lineage>
        <taxon>Eukaryota</taxon>
        <taxon>Viridiplantae</taxon>
        <taxon>Streptophyta</taxon>
        <taxon>Embryophyta</taxon>
        <taxon>Tracheophyta</taxon>
        <taxon>Spermatophyta</taxon>
        <taxon>Magnoliopsida</taxon>
        <taxon>Liliopsida</taxon>
        <taxon>Poales</taxon>
        <taxon>Poaceae</taxon>
        <taxon>BOP clade</taxon>
        <taxon>Pooideae</taxon>
        <taxon>Triticodae</taxon>
        <taxon>Triticeae</taxon>
        <taxon>Triticinae</taxon>
        <taxon>Triticum</taxon>
    </lineage>
</organism>
<dbReference type="Proteomes" id="UP000815260">
    <property type="component" value="Chromosome 5B"/>
</dbReference>
<gene>
    <name evidence="1" type="ORF">CFC21_071577</name>
</gene>
<accession>A0A9R1KT72</accession>
<reference evidence="1" key="1">
    <citation type="journal article" date="2017" name="Gigascience">
        <title>The first near-complete assembly of the hexaploid bread wheat genome, Triticum aestivum.</title>
        <authorList>
            <person name="Zimin A.V."/>
            <person name="Puiu D."/>
            <person name="Hall R."/>
            <person name="Kingan S."/>
            <person name="Clavijo B.J."/>
            <person name="Salzberg S.L."/>
        </authorList>
    </citation>
    <scope>NUCLEOTIDE SEQUENCE</scope>
    <source>
        <tissue evidence="1">Leaf</tissue>
    </source>
</reference>
<reference evidence="1" key="2">
    <citation type="submission" date="2020-03" db="EMBL/GenBank/DDBJ databases">
        <title>The second near-complete assembly of the hexaploid bread wheat (Triticum aestivum) genome.</title>
        <authorList>
            <person name="Zimin A.V."/>
            <person name="Puiu D."/>
            <person name="Shumante A."/>
            <person name="Alonge M."/>
            <person name="Salzberg S.L."/>
        </authorList>
    </citation>
    <scope>NUCLEOTIDE SEQUENCE</scope>
    <source>
        <tissue evidence="1">Leaf</tissue>
    </source>
</reference>
<evidence type="ECO:0000313" key="1">
    <source>
        <dbReference type="EMBL" id="KAF7065480.1"/>
    </source>
</evidence>
<comment type="caution">
    <text evidence="1">The sequence shown here is derived from an EMBL/GenBank/DDBJ whole genome shotgun (WGS) entry which is preliminary data.</text>
</comment>